<keyword evidence="3 4" id="KW-0418">Kinase</keyword>
<dbReference type="InterPro" id="IPR018193">
    <property type="entry name" value="Glyc_kinase_flavodox-like_fold"/>
</dbReference>
<dbReference type="GO" id="GO:0031388">
    <property type="term" value="P:organic acid phosphorylation"/>
    <property type="evidence" value="ECO:0007669"/>
    <property type="project" value="UniProtKB-UniRule"/>
</dbReference>
<dbReference type="Gene3D" id="3.90.1510.10">
    <property type="entry name" value="Glycerate kinase, domain 2"/>
    <property type="match status" value="1"/>
</dbReference>
<dbReference type="PIRSF" id="PIRSF006078">
    <property type="entry name" value="GlxK"/>
    <property type="match status" value="1"/>
</dbReference>
<dbReference type="InterPro" id="IPR018197">
    <property type="entry name" value="Glycerate_kinase_RE-like"/>
</dbReference>
<dbReference type="STRING" id="1714264.BTO30_14290"/>
<dbReference type="InterPro" id="IPR036129">
    <property type="entry name" value="Glycerate_kinase_sf"/>
</dbReference>
<keyword evidence="6" id="KW-1185">Reference proteome</keyword>
<accession>A0A1Q8Q2M7</accession>
<dbReference type="InterPro" id="IPR004381">
    <property type="entry name" value="Glycerate_kinase"/>
</dbReference>
<evidence type="ECO:0000256" key="3">
    <source>
        <dbReference type="ARBA" id="ARBA00022777"/>
    </source>
</evidence>
<evidence type="ECO:0000256" key="2">
    <source>
        <dbReference type="ARBA" id="ARBA00022679"/>
    </source>
</evidence>
<evidence type="ECO:0000256" key="1">
    <source>
        <dbReference type="ARBA" id="ARBA00006284"/>
    </source>
</evidence>
<dbReference type="GO" id="GO:0008887">
    <property type="term" value="F:glycerate kinase activity"/>
    <property type="evidence" value="ECO:0007669"/>
    <property type="project" value="UniProtKB-UniRule"/>
</dbReference>
<dbReference type="PANTHER" id="PTHR21599">
    <property type="entry name" value="GLYCERATE KINASE"/>
    <property type="match status" value="1"/>
</dbReference>
<evidence type="ECO:0000313" key="6">
    <source>
        <dbReference type="Proteomes" id="UP000185568"/>
    </source>
</evidence>
<dbReference type="SUPFAM" id="SSF110738">
    <property type="entry name" value="Glycerate kinase I"/>
    <property type="match status" value="1"/>
</dbReference>
<dbReference type="Gene3D" id="3.40.50.10350">
    <property type="entry name" value="Glycerate kinase, domain 1"/>
    <property type="match status" value="1"/>
</dbReference>
<dbReference type="EMBL" id="MSDU01000039">
    <property type="protein sequence ID" value="OLN21555.1"/>
    <property type="molecule type" value="Genomic_DNA"/>
</dbReference>
<dbReference type="Pfam" id="PF02595">
    <property type="entry name" value="Gly_kinase"/>
    <property type="match status" value="1"/>
</dbReference>
<protein>
    <submittedName>
        <fullName evidence="5">Glycerate kinase</fullName>
    </submittedName>
</protein>
<dbReference type="AlphaFoldDB" id="A0A1Q8Q2M7"/>
<sequence>MKVLLCPDSFKGSLTASDAAKAMAAGISEYDHTIQTVLLPVADGGEGTVTSLVNATNGKIVRVSVQNPLGKKIMASYGVLGDGKTCVIEMAEASGLTLLREQERNPLLASTYGTGELIHHALDAGYRTFILGVGGSATNDGGAGMLQALGLKLLDDKGKEIAAGGQALQTLVRIDQSSFDPRIQESTFIIASDVDNPFIGPNGASAIFGPQKGATPEMVETLDQSLSHFADLIEQTTGLSIHDKPGAGAAGGIGGAFQSFFPAEMKQGIHVVLKAIHFEQHMKEADLVMTGEGKTDRQTLSGKAPYGIKEIAARHQVPVILISGAVEDKEFLRLHFNELHSVSGRGVSKKESMGQAYQYLKNKTKEVISAYLEN</sequence>
<evidence type="ECO:0000313" key="5">
    <source>
        <dbReference type="EMBL" id="OLN21555.1"/>
    </source>
</evidence>
<keyword evidence="2 4" id="KW-0808">Transferase</keyword>
<organism evidence="5 6">
    <name type="scientific">Domibacillus antri</name>
    <dbReference type="NCBI Taxonomy" id="1714264"/>
    <lineage>
        <taxon>Bacteria</taxon>
        <taxon>Bacillati</taxon>
        <taxon>Bacillota</taxon>
        <taxon>Bacilli</taxon>
        <taxon>Bacillales</taxon>
        <taxon>Bacillaceae</taxon>
        <taxon>Domibacillus</taxon>
    </lineage>
</organism>
<gene>
    <name evidence="5" type="ORF">BTO30_14290</name>
</gene>
<dbReference type="PANTHER" id="PTHR21599:SF0">
    <property type="entry name" value="GLYCERATE KINASE"/>
    <property type="match status" value="1"/>
</dbReference>
<comment type="caution">
    <text evidence="5">The sequence shown here is derived from an EMBL/GenBank/DDBJ whole genome shotgun (WGS) entry which is preliminary data.</text>
</comment>
<dbReference type="Proteomes" id="UP000185568">
    <property type="component" value="Unassembled WGS sequence"/>
</dbReference>
<dbReference type="RefSeq" id="WP_075399392.1">
    <property type="nucleotide sequence ID" value="NZ_MSDU01000039.1"/>
</dbReference>
<name>A0A1Q8Q2M7_9BACI</name>
<dbReference type="NCBIfam" id="TIGR00045">
    <property type="entry name" value="glycerate kinase"/>
    <property type="match status" value="1"/>
</dbReference>
<evidence type="ECO:0000256" key="4">
    <source>
        <dbReference type="PIRNR" id="PIRNR006078"/>
    </source>
</evidence>
<reference evidence="5 6" key="1">
    <citation type="submission" date="2016-12" db="EMBL/GenBank/DDBJ databases">
        <title>Domibacillus antri genome sequencing.</title>
        <authorList>
            <person name="Verma A."/>
            <person name="Krishnamurthi S."/>
        </authorList>
    </citation>
    <scope>NUCLEOTIDE SEQUENCE [LARGE SCALE GENOMIC DNA]</scope>
    <source>
        <strain evidence="5 6">XD80</strain>
    </source>
</reference>
<proteinExistence type="inferred from homology"/>
<comment type="similarity">
    <text evidence="1 4">Belongs to the glycerate kinase type-1 family.</text>
</comment>
<dbReference type="OrthoDB" id="9774290at2"/>